<dbReference type="AlphaFoldDB" id="A0A3Q2Y789"/>
<dbReference type="Pfam" id="PF12845">
    <property type="entry name" value="TBD"/>
    <property type="match status" value="1"/>
</dbReference>
<evidence type="ECO:0000313" key="4">
    <source>
        <dbReference type="Ensembl" id="ENSHCOP00000013471.1"/>
    </source>
</evidence>
<dbReference type="GO" id="GO:0043124">
    <property type="term" value="P:negative regulation of canonical NF-kappaB signal transduction"/>
    <property type="evidence" value="ECO:0007669"/>
    <property type="project" value="InterPro"/>
</dbReference>
<feature type="domain" description="Tbk1/Ikki binding" evidence="3">
    <location>
        <begin position="18"/>
        <end position="60"/>
    </location>
</feature>
<name>A0A3Q2Y789_HIPCM</name>
<dbReference type="GeneTree" id="ENSGT00940000179814"/>
<dbReference type="STRING" id="109280.ENSHCOP00000013471"/>
<dbReference type="PANTHER" id="PTHR15249">
    <property type="entry name" value="TRAF FAMILY MEMBER-ASSOCIATED NF-KAPPA-B ACTIVATOR"/>
    <property type="match status" value="1"/>
</dbReference>
<protein>
    <recommendedName>
        <fullName evidence="3">Tbk1/Ikki binding domain-containing protein</fullName>
    </recommendedName>
</protein>
<proteinExistence type="predicted"/>
<organism evidence="4 5">
    <name type="scientific">Hippocampus comes</name>
    <name type="common">Tiger tail seahorse</name>
    <dbReference type="NCBI Taxonomy" id="109280"/>
    <lineage>
        <taxon>Eukaryota</taxon>
        <taxon>Metazoa</taxon>
        <taxon>Chordata</taxon>
        <taxon>Craniata</taxon>
        <taxon>Vertebrata</taxon>
        <taxon>Euteleostomi</taxon>
        <taxon>Actinopterygii</taxon>
        <taxon>Neopterygii</taxon>
        <taxon>Teleostei</taxon>
        <taxon>Neoteleostei</taxon>
        <taxon>Acanthomorphata</taxon>
        <taxon>Syngnathiaria</taxon>
        <taxon>Syngnathiformes</taxon>
        <taxon>Syngnathoidei</taxon>
        <taxon>Syngnathidae</taxon>
        <taxon>Hippocampus</taxon>
    </lineage>
</organism>
<reference evidence="4" key="2">
    <citation type="submission" date="2025-09" db="UniProtKB">
        <authorList>
            <consortium name="Ensembl"/>
        </authorList>
    </citation>
    <scope>IDENTIFICATION</scope>
</reference>
<dbReference type="InterPro" id="IPR039669">
    <property type="entry name" value="TANK"/>
</dbReference>
<evidence type="ECO:0000313" key="5">
    <source>
        <dbReference type="Proteomes" id="UP000264820"/>
    </source>
</evidence>
<keyword evidence="1" id="KW-0597">Phosphoprotein</keyword>
<dbReference type="Ensembl" id="ENSHCOT00000020820.1">
    <property type="protein sequence ID" value="ENSHCOP00000013471.1"/>
    <property type="gene ID" value="ENSHCOG00000016645.1"/>
</dbReference>
<dbReference type="OMA" id="KMKEHYE"/>
<keyword evidence="2" id="KW-0175">Coiled coil</keyword>
<dbReference type="InterPro" id="IPR024581">
    <property type="entry name" value="TBD"/>
</dbReference>
<keyword evidence="5" id="KW-1185">Reference proteome</keyword>
<dbReference type="Proteomes" id="UP000264820">
    <property type="component" value="Unplaced"/>
</dbReference>
<reference evidence="4" key="1">
    <citation type="submission" date="2025-08" db="UniProtKB">
        <authorList>
            <consortium name="Ensembl"/>
        </authorList>
    </citation>
    <scope>IDENTIFICATION</scope>
</reference>
<sequence length="231" mass="25750">MGKHSIRYSQDMLDALEAIHGTFRQIRSLSRRQKDHLKRFRGGMETATDQQFSMPIQCTDRAAEPEAPFFLASRSTPHIPLVPTLLASRGASPDDRDFIDSLSKFSVKFPPPVDSEYDFLNSAPERHVALTVPVKRPLSGIPGEEEEEEPSELSVAFVIPTFASHTTSSSLSQEDVRGPQQGRVLTLFAAEMATAQRSVPDKCAFCHAVVPQEQMNSHLYSHFSPSDETHR</sequence>
<evidence type="ECO:0000256" key="1">
    <source>
        <dbReference type="ARBA" id="ARBA00022553"/>
    </source>
</evidence>
<evidence type="ECO:0000256" key="2">
    <source>
        <dbReference type="ARBA" id="ARBA00023054"/>
    </source>
</evidence>
<evidence type="ECO:0000259" key="3">
    <source>
        <dbReference type="Pfam" id="PF12845"/>
    </source>
</evidence>
<accession>A0A3Q2Y789</accession>
<dbReference type="PANTHER" id="PTHR15249:SF0">
    <property type="entry name" value="TRAF FAMILY MEMBER-ASSOCIATED NF-KAPPA-B ACTIVATOR"/>
    <property type="match status" value="1"/>
</dbReference>